<dbReference type="GO" id="GO:0006412">
    <property type="term" value="P:translation"/>
    <property type="evidence" value="ECO:0007669"/>
    <property type="project" value="UniProtKB-UniRule"/>
</dbReference>
<dbReference type="Pfam" id="PF00573">
    <property type="entry name" value="Ribosomal_L4"/>
    <property type="match status" value="1"/>
</dbReference>
<organism evidence="7 8">
    <name type="scientific">Candidatus Dojkabacteria bacterium</name>
    <dbReference type="NCBI Taxonomy" id="2099670"/>
    <lineage>
        <taxon>Bacteria</taxon>
        <taxon>Candidatus Dojkabacteria</taxon>
    </lineage>
</organism>
<evidence type="ECO:0000313" key="8">
    <source>
        <dbReference type="Proteomes" id="UP000748332"/>
    </source>
</evidence>
<dbReference type="GO" id="GO:0003735">
    <property type="term" value="F:structural constituent of ribosome"/>
    <property type="evidence" value="ECO:0007669"/>
    <property type="project" value="InterPro"/>
</dbReference>
<dbReference type="PANTHER" id="PTHR10746:SF6">
    <property type="entry name" value="LARGE RIBOSOMAL SUBUNIT PROTEIN UL4M"/>
    <property type="match status" value="1"/>
</dbReference>
<dbReference type="Gene3D" id="3.40.1370.10">
    <property type="match status" value="1"/>
</dbReference>
<name>A0A955HXK8_9BACT</name>
<dbReference type="SUPFAM" id="SSF52166">
    <property type="entry name" value="Ribosomal protein L4"/>
    <property type="match status" value="1"/>
</dbReference>
<keyword evidence="3 5" id="KW-0687">Ribonucleoprotein</keyword>
<evidence type="ECO:0000256" key="1">
    <source>
        <dbReference type="ARBA" id="ARBA00010528"/>
    </source>
</evidence>
<evidence type="ECO:0000256" key="5">
    <source>
        <dbReference type="HAMAP-Rule" id="MF_01328"/>
    </source>
</evidence>
<dbReference type="InterPro" id="IPR023574">
    <property type="entry name" value="Ribosomal_uL4_dom_sf"/>
</dbReference>
<evidence type="ECO:0000313" key="7">
    <source>
        <dbReference type="EMBL" id="MCA9374891.1"/>
    </source>
</evidence>
<dbReference type="HAMAP" id="MF_01328_B">
    <property type="entry name" value="Ribosomal_uL4_B"/>
    <property type="match status" value="1"/>
</dbReference>
<evidence type="ECO:0000256" key="3">
    <source>
        <dbReference type="ARBA" id="ARBA00023274"/>
    </source>
</evidence>
<protein>
    <recommendedName>
        <fullName evidence="4 5">Large ribosomal subunit protein uL4</fullName>
    </recommendedName>
</protein>
<accession>A0A955HXK8</accession>
<evidence type="ECO:0000256" key="6">
    <source>
        <dbReference type="SAM" id="MobiDB-lite"/>
    </source>
</evidence>
<proteinExistence type="inferred from homology"/>
<dbReference type="Proteomes" id="UP000748332">
    <property type="component" value="Unassembled WGS sequence"/>
</dbReference>
<comment type="function">
    <text evidence="5">One of the primary rRNA binding proteins, this protein initially binds near the 5'-end of the 23S rRNA. It is important during the early stages of 50S assembly. It makes multiple contacts with different domains of the 23S rRNA in the assembled 50S subunit and ribosome.</text>
</comment>
<comment type="similarity">
    <text evidence="1 5">Belongs to the universal ribosomal protein uL4 family.</text>
</comment>
<dbReference type="InterPro" id="IPR002136">
    <property type="entry name" value="Ribosomal_uL4"/>
</dbReference>
<feature type="region of interest" description="Disordered" evidence="6">
    <location>
        <begin position="51"/>
        <end position="76"/>
    </location>
</feature>
<comment type="caution">
    <text evidence="7">The sequence shown here is derived from an EMBL/GenBank/DDBJ whole genome shotgun (WGS) entry which is preliminary data.</text>
</comment>
<gene>
    <name evidence="5 7" type="primary">rplD</name>
    <name evidence="7" type="ORF">KC622_01015</name>
</gene>
<feature type="compositionally biased region" description="Basic residues" evidence="6">
    <location>
        <begin position="60"/>
        <end position="76"/>
    </location>
</feature>
<reference evidence="7" key="1">
    <citation type="submission" date="2020-04" db="EMBL/GenBank/DDBJ databases">
        <authorList>
            <person name="Zhang T."/>
        </authorList>
    </citation>
    <scope>NUCLEOTIDE SEQUENCE</scope>
    <source>
        <strain evidence="7">HKST-UBA16</strain>
    </source>
</reference>
<comment type="function">
    <text evidence="5">Forms part of the polypeptide exit tunnel.</text>
</comment>
<evidence type="ECO:0000256" key="2">
    <source>
        <dbReference type="ARBA" id="ARBA00022980"/>
    </source>
</evidence>
<evidence type="ECO:0000256" key="4">
    <source>
        <dbReference type="ARBA" id="ARBA00035244"/>
    </source>
</evidence>
<dbReference type="AlphaFoldDB" id="A0A955HXK8"/>
<dbReference type="InterPro" id="IPR013005">
    <property type="entry name" value="Ribosomal_uL4-like"/>
</dbReference>
<dbReference type="GO" id="GO:0019843">
    <property type="term" value="F:rRNA binding"/>
    <property type="evidence" value="ECO:0007669"/>
    <property type="project" value="UniProtKB-UniRule"/>
</dbReference>
<keyword evidence="5" id="KW-0694">RNA-binding</keyword>
<keyword evidence="2 5" id="KW-0689">Ribosomal protein</keyword>
<dbReference type="GO" id="GO:0005840">
    <property type="term" value="C:ribosome"/>
    <property type="evidence" value="ECO:0007669"/>
    <property type="project" value="UniProtKB-KW"/>
</dbReference>
<dbReference type="PANTHER" id="PTHR10746">
    <property type="entry name" value="50S RIBOSOMAL PROTEIN L4"/>
    <property type="match status" value="1"/>
</dbReference>
<dbReference type="GO" id="GO:1990904">
    <property type="term" value="C:ribonucleoprotein complex"/>
    <property type="evidence" value="ECO:0007669"/>
    <property type="project" value="UniProtKB-KW"/>
</dbReference>
<comment type="subunit">
    <text evidence="5">Part of the 50S ribosomal subunit.</text>
</comment>
<reference evidence="7" key="2">
    <citation type="journal article" date="2021" name="Microbiome">
        <title>Successional dynamics and alternative stable states in a saline activated sludge microbial community over 9 years.</title>
        <authorList>
            <person name="Wang Y."/>
            <person name="Ye J."/>
            <person name="Ju F."/>
            <person name="Liu L."/>
            <person name="Boyd J.A."/>
            <person name="Deng Y."/>
            <person name="Parks D.H."/>
            <person name="Jiang X."/>
            <person name="Yin X."/>
            <person name="Woodcroft B.J."/>
            <person name="Tyson G.W."/>
            <person name="Hugenholtz P."/>
            <person name="Polz M.F."/>
            <person name="Zhang T."/>
        </authorList>
    </citation>
    <scope>NUCLEOTIDE SEQUENCE</scope>
    <source>
        <strain evidence="7">HKST-UBA16</strain>
    </source>
</reference>
<dbReference type="NCBIfam" id="TIGR03953">
    <property type="entry name" value="rplD_bact"/>
    <property type="match status" value="1"/>
</dbReference>
<sequence>MEIKLTTKTGKESTKSINLNDVVWSVPYDADLVAQAIFVYRSNLRAGSSNAKTRAMVRGGGRKPWRQKGTGRARHGSIRSPLWVGGGVAFPPSGKNWKKRLNKKMKNKALSMALSQRLREGKIKFVDAPDKDLDRKVWDSKKRVLWVTDNKDVYTKLRNVNGLNLIDSKSLNTLNVVSYTDICIDSGIVSNLESRLINEK</sequence>
<keyword evidence="5" id="KW-0699">rRNA-binding</keyword>
<dbReference type="EMBL" id="JAGQLM010000041">
    <property type="protein sequence ID" value="MCA9374891.1"/>
    <property type="molecule type" value="Genomic_DNA"/>
</dbReference>